<sequence length="351" mass="39432">MLSTLPPEILRIVFANIDDKNALCNLSITSRQFRELAEPLLYARIAFPASSSSTLKVTRLESLLQALEASSGRRAPYVHAISFAATSSRTGEPGLIDKILAKTINLKSLKLYSLSGSSLKGHTFQHNPVFTLTVLHMSSTHLHKDQDMLDFLESQASLETLHLTRSRHLENKPEFLSTSFPNLKTLFIHASLVHPFLRTSARLERLCVTGRANWPNSRPGNAIFTDSIRTLSCLRLSSAELAIFMASLFPNLEWLSGPITTANLDELCTHNRNLRGILLTGPASAGFSQDEANQFFDTIPSLRFVEYPQPESHNRFYRWYRGAAAPTLVRWLCELGEEWLADWIEDVVHVE</sequence>
<gene>
    <name evidence="1" type="ORF">CCMSSC00406_0010087</name>
</gene>
<proteinExistence type="predicted"/>
<keyword evidence="2" id="KW-1185">Reference proteome</keyword>
<accession>A0ACB7IKE8</accession>
<protein>
    <submittedName>
        <fullName evidence="1">Uncharacterized protein</fullName>
    </submittedName>
</protein>
<comment type="caution">
    <text evidence="1">The sequence shown here is derived from an EMBL/GenBank/DDBJ whole genome shotgun (WGS) entry which is preliminary data.</text>
</comment>
<evidence type="ECO:0000313" key="2">
    <source>
        <dbReference type="Proteomes" id="UP000824881"/>
    </source>
</evidence>
<dbReference type="EMBL" id="WQMT02000010">
    <property type="protein sequence ID" value="KAG9218073.1"/>
    <property type="molecule type" value="Genomic_DNA"/>
</dbReference>
<dbReference type="Proteomes" id="UP000824881">
    <property type="component" value="Unassembled WGS sequence"/>
</dbReference>
<organism evidence="1 2">
    <name type="scientific">Pleurotus cornucopiae</name>
    <name type="common">Cornucopia mushroom</name>
    <dbReference type="NCBI Taxonomy" id="5321"/>
    <lineage>
        <taxon>Eukaryota</taxon>
        <taxon>Fungi</taxon>
        <taxon>Dikarya</taxon>
        <taxon>Basidiomycota</taxon>
        <taxon>Agaricomycotina</taxon>
        <taxon>Agaricomycetes</taxon>
        <taxon>Agaricomycetidae</taxon>
        <taxon>Agaricales</taxon>
        <taxon>Pleurotineae</taxon>
        <taxon>Pleurotaceae</taxon>
        <taxon>Pleurotus</taxon>
    </lineage>
</organism>
<evidence type="ECO:0000313" key="1">
    <source>
        <dbReference type="EMBL" id="KAG9218073.1"/>
    </source>
</evidence>
<reference evidence="1 2" key="1">
    <citation type="journal article" date="2021" name="Appl. Environ. Microbiol.">
        <title>Genetic linkage and physical mapping for an oyster mushroom Pleurotus cornucopiae and QTL analysis for the trait cap color.</title>
        <authorList>
            <person name="Zhang Y."/>
            <person name="Gao W."/>
            <person name="Sonnenberg A."/>
            <person name="Chen Q."/>
            <person name="Zhang J."/>
            <person name="Huang C."/>
        </authorList>
    </citation>
    <scope>NUCLEOTIDE SEQUENCE [LARGE SCALE GENOMIC DNA]</scope>
    <source>
        <strain evidence="1">CCMSSC00406</strain>
    </source>
</reference>
<name>A0ACB7IKE8_PLECO</name>